<evidence type="ECO:0000313" key="3">
    <source>
        <dbReference type="Proteomes" id="UP000627166"/>
    </source>
</evidence>
<dbReference type="EMBL" id="JACSQB010000070">
    <property type="protein sequence ID" value="MBD8047243.1"/>
    <property type="molecule type" value="Genomic_DNA"/>
</dbReference>
<name>A0ABR8YTD0_9CLOT</name>
<feature type="compositionally biased region" description="Low complexity" evidence="1">
    <location>
        <begin position="46"/>
        <end position="60"/>
    </location>
</feature>
<evidence type="ECO:0000313" key="2">
    <source>
        <dbReference type="EMBL" id="MBD8047243.1"/>
    </source>
</evidence>
<accession>A0ABR8YTD0</accession>
<feature type="compositionally biased region" description="Polar residues" evidence="1">
    <location>
        <begin position="1"/>
        <end position="45"/>
    </location>
</feature>
<reference evidence="2 3" key="1">
    <citation type="submission" date="2020-08" db="EMBL/GenBank/DDBJ databases">
        <title>A Genomic Blueprint of the Chicken Gut Microbiome.</title>
        <authorList>
            <person name="Gilroy R."/>
            <person name="Ravi A."/>
            <person name="Getino M."/>
            <person name="Pursley I."/>
            <person name="Horton D.L."/>
            <person name="Alikhan N.-F."/>
            <person name="Baker D."/>
            <person name="Gharbi K."/>
            <person name="Hall N."/>
            <person name="Watson M."/>
            <person name="Adriaenssens E.M."/>
            <person name="Foster-Nyarko E."/>
            <person name="Jarju S."/>
            <person name="Secka A."/>
            <person name="Antonio M."/>
            <person name="Oren A."/>
            <person name="Chaudhuri R."/>
            <person name="La Ragione R.M."/>
            <person name="Hildebrand F."/>
            <person name="Pallen M.J."/>
        </authorList>
    </citation>
    <scope>NUCLEOTIDE SEQUENCE [LARGE SCALE GENOMIC DNA]</scope>
    <source>
        <strain evidence="2 3">N37</strain>
    </source>
</reference>
<organism evidence="2 3">
    <name type="scientific">Clostridium faecium</name>
    <dbReference type="NCBI Taxonomy" id="2762223"/>
    <lineage>
        <taxon>Bacteria</taxon>
        <taxon>Bacillati</taxon>
        <taxon>Bacillota</taxon>
        <taxon>Clostridia</taxon>
        <taxon>Eubacteriales</taxon>
        <taxon>Clostridiaceae</taxon>
        <taxon>Clostridium</taxon>
    </lineage>
</organism>
<dbReference type="Proteomes" id="UP000627166">
    <property type="component" value="Unassembled WGS sequence"/>
</dbReference>
<sequence length="111" mass="11882">MGSGNGHKTYSKKQLNDNIKQQKSTIDQLLNNDSSSAKTNNSSAGNQQTQVSSTNSQTTTAPSDPDAVARAKGFKDVAGHSAAEWSQWEAEEEAVNSPENLARYQAEHGSN</sequence>
<feature type="compositionally biased region" description="Basic and acidic residues" evidence="1">
    <location>
        <begin position="67"/>
        <end position="78"/>
    </location>
</feature>
<proteinExistence type="predicted"/>
<comment type="caution">
    <text evidence="2">The sequence shown here is derived from an EMBL/GenBank/DDBJ whole genome shotgun (WGS) entry which is preliminary data.</text>
</comment>
<feature type="region of interest" description="Disordered" evidence="1">
    <location>
        <begin position="1"/>
        <end position="111"/>
    </location>
</feature>
<protein>
    <submittedName>
        <fullName evidence="2">Uncharacterized protein</fullName>
    </submittedName>
</protein>
<keyword evidence="3" id="KW-1185">Reference proteome</keyword>
<gene>
    <name evidence="2" type="ORF">H9637_09385</name>
</gene>
<evidence type="ECO:0000256" key="1">
    <source>
        <dbReference type="SAM" id="MobiDB-lite"/>
    </source>
</evidence>